<name>A0A8X7WM19_BRACI</name>
<reference evidence="1 2" key="1">
    <citation type="submission" date="2020-02" db="EMBL/GenBank/DDBJ databases">
        <authorList>
            <person name="Ma Q."/>
            <person name="Huang Y."/>
            <person name="Song X."/>
            <person name="Pei D."/>
        </authorList>
    </citation>
    <scope>NUCLEOTIDE SEQUENCE [LARGE SCALE GENOMIC DNA]</scope>
    <source>
        <strain evidence="1">Sxm20200214</strain>
        <tissue evidence="1">Leaf</tissue>
    </source>
</reference>
<evidence type="ECO:0000313" key="2">
    <source>
        <dbReference type="Proteomes" id="UP000886595"/>
    </source>
</evidence>
<evidence type="ECO:0000313" key="1">
    <source>
        <dbReference type="EMBL" id="KAG2331245.1"/>
    </source>
</evidence>
<comment type="caution">
    <text evidence="1">The sequence shown here is derived from an EMBL/GenBank/DDBJ whole genome shotgun (WGS) entry which is preliminary data.</text>
</comment>
<dbReference type="AlphaFoldDB" id="A0A8X7WM19"/>
<organism evidence="1 2">
    <name type="scientific">Brassica carinata</name>
    <name type="common">Ethiopian mustard</name>
    <name type="synonym">Abyssinian cabbage</name>
    <dbReference type="NCBI Taxonomy" id="52824"/>
    <lineage>
        <taxon>Eukaryota</taxon>
        <taxon>Viridiplantae</taxon>
        <taxon>Streptophyta</taxon>
        <taxon>Embryophyta</taxon>
        <taxon>Tracheophyta</taxon>
        <taxon>Spermatophyta</taxon>
        <taxon>Magnoliopsida</taxon>
        <taxon>eudicotyledons</taxon>
        <taxon>Gunneridae</taxon>
        <taxon>Pentapetalae</taxon>
        <taxon>rosids</taxon>
        <taxon>malvids</taxon>
        <taxon>Brassicales</taxon>
        <taxon>Brassicaceae</taxon>
        <taxon>Brassiceae</taxon>
        <taxon>Brassica</taxon>
    </lineage>
</organism>
<dbReference type="EMBL" id="JAAMPC010000001">
    <property type="protein sequence ID" value="KAG2331245.1"/>
    <property type="molecule type" value="Genomic_DNA"/>
</dbReference>
<dbReference type="Proteomes" id="UP000886595">
    <property type="component" value="Unassembled WGS sequence"/>
</dbReference>
<proteinExistence type="predicted"/>
<gene>
    <name evidence="1" type="ORF">Bca52824_002425</name>
</gene>
<keyword evidence="2" id="KW-1185">Reference proteome</keyword>
<sequence>MEAGLTSGFFGRVGQRRSRFGVRSGPSKWILLTSRRLAPPSRGGPVSQALEGAPGVLRSQARRFRYGFSVVGAREAVCCWSCQPSLSVLVASRAEPVSFQEHDLGLSPAHFSDVVLAFSVSWRRSMACGDLSCCRLGGISRAVLEELIIKN</sequence>
<protein>
    <submittedName>
        <fullName evidence="1">Uncharacterized protein</fullName>
    </submittedName>
</protein>
<accession>A0A8X7WM19</accession>